<dbReference type="EMBL" id="FNAP01000020">
    <property type="protein sequence ID" value="SDE99001.1"/>
    <property type="molecule type" value="Genomic_DNA"/>
</dbReference>
<evidence type="ECO:0000313" key="2">
    <source>
        <dbReference type="EMBL" id="SDE99001.1"/>
    </source>
</evidence>
<name>A0A1G7HF57_9PROT</name>
<dbReference type="Proteomes" id="UP000199412">
    <property type="component" value="Unassembled WGS sequence"/>
</dbReference>
<organism evidence="2 3">
    <name type="scientific">Rhodospira trueperi</name>
    <dbReference type="NCBI Taxonomy" id="69960"/>
    <lineage>
        <taxon>Bacteria</taxon>
        <taxon>Pseudomonadati</taxon>
        <taxon>Pseudomonadota</taxon>
        <taxon>Alphaproteobacteria</taxon>
        <taxon>Rhodospirillales</taxon>
        <taxon>Rhodospirillaceae</taxon>
        <taxon>Rhodospira</taxon>
    </lineage>
</organism>
<feature type="compositionally biased region" description="Polar residues" evidence="1">
    <location>
        <begin position="100"/>
        <end position="110"/>
    </location>
</feature>
<keyword evidence="3" id="KW-1185">Reference proteome</keyword>
<accession>A0A1G7HF57</accession>
<dbReference type="AlphaFoldDB" id="A0A1G7HF57"/>
<dbReference type="RefSeq" id="WP_143027243.1">
    <property type="nucleotide sequence ID" value="NZ_FNAP01000020.1"/>
</dbReference>
<reference evidence="2 3" key="1">
    <citation type="submission" date="2016-10" db="EMBL/GenBank/DDBJ databases">
        <authorList>
            <person name="de Groot N.N."/>
        </authorList>
    </citation>
    <scope>NUCLEOTIDE SEQUENCE [LARGE SCALE GENOMIC DNA]</scope>
    <source>
        <strain evidence="2 3">ATCC 700224</strain>
    </source>
</reference>
<evidence type="ECO:0000313" key="3">
    <source>
        <dbReference type="Proteomes" id="UP000199412"/>
    </source>
</evidence>
<sequence>MTSQDVARAKSRRFGGKTCEYDRRVGKGLARLEGPVALWMSLECVRAPETADGRPQSSLILSNGLLSFVGRELAFPPTPAPPMKSDRREQVPSDPARFKPTSSHTAQPKR</sequence>
<proteinExistence type="predicted"/>
<feature type="region of interest" description="Disordered" evidence="1">
    <location>
        <begin position="73"/>
        <end position="110"/>
    </location>
</feature>
<evidence type="ECO:0000256" key="1">
    <source>
        <dbReference type="SAM" id="MobiDB-lite"/>
    </source>
</evidence>
<protein>
    <submittedName>
        <fullName evidence="2">Uncharacterized protein</fullName>
    </submittedName>
</protein>
<gene>
    <name evidence="2" type="ORF">SAMN05421720_12029</name>
</gene>